<evidence type="ECO:0000256" key="2">
    <source>
        <dbReference type="ARBA" id="ARBA00005840"/>
    </source>
</evidence>
<dbReference type="InterPro" id="IPR002541">
    <property type="entry name" value="Cyt_c_assembly"/>
</dbReference>
<dbReference type="GO" id="GO:0015232">
    <property type="term" value="F:heme transmembrane transporter activity"/>
    <property type="evidence" value="ECO:0007669"/>
    <property type="project" value="InterPro"/>
</dbReference>
<evidence type="ECO:0000256" key="6">
    <source>
        <dbReference type="ARBA" id="ARBA00022989"/>
    </source>
</evidence>
<feature type="transmembrane region" description="Helical" evidence="8">
    <location>
        <begin position="77"/>
        <end position="97"/>
    </location>
</feature>
<reference evidence="10 11" key="1">
    <citation type="journal article" date="2019" name="Nat. Microbiol.">
        <title>Mediterranean grassland soil C-N compound turnover is dependent on rainfall and depth, and is mediated by genomically divergent microorganisms.</title>
        <authorList>
            <person name="Diamond S."/>
            <person name="Andeer P.F."/>
            <person name="Li Z."/>
            <person name="Crits-Christoph A."/>
            <person name="Burstein D."/>
            <person name="Anantharaman K."/>
            <person name="Lane K.R."/>
            <person name="Thomas B.C."/>
            <person name="Pan C."/>
            <person name="Northen T.R."/>
            <person name="Banfield J.F."/>
        </authorList>
    </citation>
    <scope>NUCLEOTIDE SEQUENCE [LARGE SCALE GENOMIC DNA]</scope>
    <source>
        <strain evidence="10">WS_2</strain>
    </source>
</reference>
<dbReference type="AlphaFoldDB" id="A0A538S7F8"/>
<dbReference type="Proteomes" id="UP000317716">
    <property type="component" value="Unassembled WGS sequence"/>
</dbReference>
<gene>
    <name evidence="10" type="ORF">E6K72_14170</name>
</gene>
<evidence type="ECO:0000313" key="10">
    <source>
        <dbReference type="EMBL" id="TMQ47291.1"/>
    </source>
</evidence>
<dbReference type="Pfam" id="PF01578">
    <property type="entry name" value="Cytochrom_C_asm"/>
    <property type="match status" value="1"/>
</dbReference>
<evidence type="ECO:0000256" key="4">
    <source>
        <dbReference type="ARBA" id="ARBA00022692"/>
    </source>
</evidence>
<feature type="transmembrane region" description="Helical" evidence="8">
    <location>
        <begin position="145"/>
        <end position="163"/>
    </location>
</feature>
<evidence type="ECO:0000256" key="5">
    <source>
        <dbReference type="ARBA" id="ARBA00022748"/>
    </source>
</evidence>
<name>A0A538S7F8_UNCEI</name>
<sequence length="255" mass="28516">MAGWYCGRGSEYPARVCAGRVRGEPAALRPPVGGLILFARGLLFVWIAAWIVLGFAWAPVVPVLGDTTRVLYFHIPAAWVTVVALAWSMIQSVLYLAKRRIEHDDQAAASAELGMLFCIVATISGSMWAKAMWGSYWNWDPRETSIFFLLLIYAAYLALRGAIEGEERRARLSAIYSAAAFVAVPFLMFIVPRIYDSLHPSPILPSREQGSMDPRITMVFLAMLVGFTALFYWLLSLRARFARVERRLLEAVVHG</sequence>
<accession>A0A538S7F8</accession>
<evidence type="ECO:0000256" key="8">
    <source>
        <dbReference type="SAM" id="Phobius"/>
    </source>
</evidence>
<evidence type="ECO:0000256" key="1">
    <source>
        <dbReference type="ARBA" id="ARBA00004141"/>
    </source>
</evidence>
<dbReference type="PANTHER" id="PTHR30071">
    <property type="entry name" value="HEME EXPORTER PROTEIN C"/>
    <property type="match status" value="1"/>
</dbReference>
<evidence type="ECO:0000256" key="7">
    <source>
        <dbReference type="ARBA" id="ARBA00023136"/>
    </source>
</evidence>
<comment type="subcellular location">
    <subcellularLocation>
        <location evidence="1">Membrane</location>
        <topology evidence="1">Multi-pass membrane protein</topology>
    </subcellularLocation>
</comment>
<feature type="transmembrane region" description="Helical" evidence="8">
    <location>
        <begin position="109"/>
        <end position="133"/>
    </location>
</feature>
<feature type="transmembrane region" description="Helical" evidence="8">
    <location>
        <begin position="32"/>
        <end position="57"/>
    </location>
</feature>
<comment type="caution">
    <text evidence="10">The sequence shown here is derived from an EMBL/GenBank/DDBJ whole genome shotgun (WGS) entry which is preliminary data.</text>
</comment>
<organism evidence="10 11">
    <name type="scientific">Eiseniibacteriota bacterium</name>
    <dbReference type="NCBI Taxonomy" id="2212470"/>
    <lineage>
        <taxon>Bacteria</taxon>
        <taxon>Candidatus Eiseniibacteriota</taxon>
    </lineage>
</organism>
<proteinExistence type="inferred from homology"/>
<feature type="transmembrane region" description="Helical" evidence="8">
    <location>
        <begin position="215"/>
        <end position="237"/>
    </location>
</feature>
<dbReference type="GO" id="GO:0020037">
    <property type="term" value="F:heme binding"/>
    <property type="evidence" value="ECO:0007669"/>
    <property type="project" value="InterPro"/>
</dbReference>
<keyword evidence="6 8" id="KW-1133">Transmembrane helix</keyword>
<dbReference type="EMBL" id="VBOS01000540">
    <property type="protein sequence ID" value="TMQ47291.1"/>
    <property type="molecule type" value="Genomic_DNA"/>
</dbReference>
<keyword evidence="5" id="KW-0201">Cytochrome c-type biogenesis</keyword>
<protein>
    <recommendedName>
        <fullName evidence="3">Heme exporter protein C</fullName>
    </recommendedName>
</protein>
<dbReference type="GO" id="GO:0005886">
    <property type="term" value="C:plasma membrane"/>
    <property type="evidence" value="ECO:0007669"/>
    <property type="project" value="TreeGrafter"/>
</dbReference>
<evidence type="ECO:0000313" key="11">
    <source>
        <dbReference type="Proteomes" id="UP000317716"/>
    </source>
</evidence>
<dbReference type="PRINTS" id="PR01386">
    <property type="entry name" value="CCMCBIOGNSIS"/>
</dbReference>
<dbReference type="GO" id="GO:0017004">
    <property type="term" value="P:cytochrome complex assembly"/>
    <property type="evidence" value="ECO:0007669"/>
    <property type="project" value="UniProtKB-KW"/>
</dbReference>
<dbReference type="PANTHER" id="PTHR30071:SF1">
    <property type="entry name" value="CYTOCHROME B_B6 PROTEIN-RELATED"/>
    <property type="match status" value="1"/>
</dbReference>
<keyword evidence="4 8" id="KW-0812">Transmembrane</keyword>
<evidence type="ECO:0000259" key="9">
    <source>
        <dbReference type="Pfam" id="PF01578"/>
    </source>
</evidence>
<feature type="domain" description="Cytochrome c assembly protein" evidence="9">
    <location>
        <begin position="39"/>
        <end position="192"/>
    </location>
</feature>
<dbReference type="InterPro" id="IPR003557">
    <property type="entry name" value="Cyt_c_biogenesis_CcmC"/>
</dbReference>
<keyword evidence="7 8" id="KW-0472">Membrane</keyword>
<evidence type="ECO:0000256" key="3">
    <source>
        <dbReference type="ARBA" id="ARBA00016463"/>
    </source>
</evidence>
<dbReference type="InterPro" id="IPR045062">
    <property type="entry name" value="Cyt_c_biogenesis_CcsA/CcmC"/>
</dbReference>
<comment type="similarity">
    <text evidence="2">Belongs to the CcmC/CycZ/HelC family.</text>
</comment>
<feature type="transmembrane region" description="Helical" evidence="8">
    <location>
        <begin position="175"/>
        <end position="195"/>
    </location>
</feature>